<dbReference type="InterPro" id="IPR015421">
    <property type="entry name" value="PyrdxlP-dep_Trfase_major"/>
</dbReference>
<dbReference type="PANTHER" id="PTHR30244">
    <property type="entry name" value="TRANSAMINASE"/>
    <property type="match status" value="1"/>
</dbReference>
<evidence type="ECO:0000256" key="2">
    <source>
        <dbReference type="PIRSR" id="PIRSR000390-2"/>
    </source>
</evidence>
<gene>
    <name evidence="4" type="ORF">DQG23_23295</name>
</gene>
<dbReference type="Gene3D" id="3.40.640.10">
    <property type="entry name" value="Type I PLP-dependent aspartate aminotransferase-like (Major domain)"/>
    <property type="match status" value="1"/>
</dbReference>
<protein>
    <submittedName>
        <fullName evidence="4">DegT/DnrJ/EryC1/StrS family aminotransferase</fullName>
    </submittedName>
</protein>
<feature type="active site" description="Proton acceptor" evidence="1">
    <location>
        <position position="198"/>
    </location>
</feature>
<dbReference type="InterPro" id="IPR000653">
    <property type="entry name" value="DegT/StrS_aminotransferase"/>
</dbReference>
<keyword evidence="4" id="KW-0032">Aminotransferase</keyword>
<proteinExistence type="inferred from homology"/>
<organism evidence="4 5">
    <name type="scientific">Paenibacillus contaminans</name>
    <dbReference type="NCBI Taxonomy" id="450362"/>
    <lineage>
        <taxon>Bacteria</taxon>
        <taxon>Bacillati</taxon>
        <taxon>Bacillota</taxon>
        <taxon>Bacilli</taxon>
        <taxon>Bacillales</taxon>
        <taxon>Paenibacillaceae</taxon>
        <taxon>Paenibacillus</taxon>
    </lineage>
</organism>
<dbReference type="AlphaFoldDB" id="A0A329MI76"/>
<dbReference type="SUPFAM" id="SSF53383">
    <property type="entry name" value="PLP-dependent transferases"/>
    <property type="match status" value="1"/>
</dbReference>
<comment type="caution">
    <text evidence="4">The sequence shown here is derived from an EMBL/GenBank/DDBJ whole genome shotgun (WGS) entry which is preliminary data.</text>
</comment>
<keyword evidence="4" id="KW-0808">Transferase</keyword>
<dbReference type="Gene3D" id="3.90.1150.10">
    <property type="entry name" value="Aspartate Aminotransferase, domain 1"/>
    <property type="match status" value="1"/>
</dbReference>
<dbReference type="EMBL" id="QMFB01000014">
    <property type="protein sequence ID" value="RAV19066.1"/>
    <property type="molecule type" value="Genomic_DNA"/>
</dbReference>
<feature type="modified residue" description="N6-(pyridoxal phosphate)lysine" evidence="2">
    <location>
        <position position="198"/>
    </location>
</feature>
<dbReference type="InterPro" id="IPR015422">
    <property type="entry name" value="PyrdxlP-dep_Trfase_small"/>
</dbReference>
<accession>A0A329MI76</accession>
<evidence type="ECO:0000313" key="5">
    <source>
        <dbReference type="Proteomes" id="UP000250369"/>
    </source>
</evidence>
<reference evidence="4 5" key="1">
    <citation type="journal article" date="2009" name="Int. J. Syst. Evol. Microbiol.">
        <title>Paenibacillus contaminans sp. nov., isolated from a contaminated laboratory plate.</title>
        <authorList>
            <person name="Chou J.H."/>
            <person name="Lee J.H."/>
            <person name="Lin M.C."/>
            <person name="Chang P.S."/>
            <person name="Arun A.B."/>
            <person name="Young C.C."/>
            <person name="Chen W.M."/>
        </authorList>
    </citation>
    <scope>NUCLEOTIDE SEQUENCE [LARGE SCALE GENOMIC DNA]</scope>
    <source>
        <strain evidence="4 5">CKOBP-6</strain>
    </source>
</reference>
<sequence length="411" mass="45243">MVETKLAIHGGSKVKTTPFGTGKRFGFEEAKELLEALEQNTLFYHFGEKVKRFLSDFNAIYGVKHSVATSSGTAAIHVALGAAGITVGDEVITSPITDQGTLVGILYQNAIPVFADLEPNTYNLDPKSVEARISPRTKAIVVVHLAGNPCDMDAIMAIANKYNLKVIEDCAQSYLTKYKGRLAGTIGHYGCFSTNDFKHISTGDGGIVTVNSGEDEDFYRTHAFADKNYQRFGSQVVRELNSLAPNYRMTELQGAVGIAQLKKLGWICDKRREYGDRLTAGISGLPGIQPHKITDGAEGTYWFYMLRVDESKLTCTRDEFAQALAAEGIPASAGYIPQVVYMQPLFQKKQAYHGSHFPFELSDFSYDQGLCPVAEDILKTAIRLTINEFYTESDIEDMIQAVRKVAAYYGA</sequence>
<dbReference type="PANTHER" id="PTHR30244:SF34">
    <property type="entry name" value="DTDP-4-AMINO-4,6-DIDEOXYGALACTOSE TRANSAMINASE"/>
    <property type="match status" value="1"/>
</dbReference>
<keyword evidence="2 3" id="KW-0663">Pyridoxal phosphate</keyword>
<dbReference type="OrthoDB" id="9810913at2"/>
<dbReference type="GO" id="GO:0000271">
    <property type="term" value="P:polysaccharide biosynthetic process"/>
    <property type="evidence" value="ECO:0007669"/>
    <property type="project" value="TreeGrafter"/>
</dbReference>
<dbReference type="RefSeq" id="WP_113033273.1">
    <property type="nucleotide sequence ID" value="NZ_QMFB01000014.1"/>
</dbReference>
<dbReference type="PIRSF" id="PIRSF000390">
    <property type="entry name" value="PLP_StrS"/>
    <property type="match status" value="1"/>
</dbReference>
<keyword evidence="5" id="KW-1185">Reference proteome</keyword>
<dbReference type="GO" id="GO:0030170">
    <property type="term" value="F:pyridoxal phosphate binding"/>
    <property type="evidence" value="ECO:0007669"/>
    <property type="project" value="TreeGrafter"/>
</dbReference>
<dbReference type="Proteomes" id="UP000250369">
    <property type="component" value="Unassembled WGS sequence"/>
</dbReference>
<comment type="similarity">
    <text evidence="3">Belongs to the DegT/DnrJ/EryC1 family.</text>
</comment>
<evidence type="ECO:0000256" key="3">
    <source>
        <dbReference type="RuleBase" id="RU004508"/>
    </source>
</evidence>
<name>A0A329MI76_9BACL</name>
<evidence type="ECO:0000313" key="4">
    <source>
        <dbReference type="EMBL" id="RAV19066.1"/>
    </source>
</evidence>
<evidence type="ECO:0000256" key="1">
    <source>
        <dbReference type="PIRSR" id="PIRSR000390-1"/>
    </source>
</evidence>
<dbReference type="GO" id="GO:0008483">
    <property type="term" value="F:transaminase activity"/>
    <property type="evidence" value="ECO:0007669"/>
    <property type="project" value="UniProtKB-KW"/>
</dbReference>
<dbReference type="Pfam" id="PF01041">
    <property type="entry name" value="DegT_DnrJ_EryC1"/>
    <property type="match status" value="1"/>
</dbReference>
<dbReference type="InterPro" id="IPR015424">
    <property type="entry name" value="PyrdxlP-dep_Trfase"/>
</dbReference>
<dbReference type="CDD" id="cd00616">
    <property type="entry name" value="AHBA_syn"/>
    <property type="match status" value="1"/>
</dbReference>